<evidence type="ECO:0000256" key="3">
    <source>
        <dbReference type="ARBA" id="ARBA00012438"/>
    </source>
</evidence>
<evidence type="ECO:0000256" key="8">
    <source>
        <dbReference type="ARBA" id="ARBA00022741"/>
    </source>
</evidence>
<dbReference type="FunFam" id="3.30.565.10:FF:000010">
    <property type="entry name" value="Sensor histidine kinase RcsC"/>
    <property type="match status" value="1"/>
</dbReference>
<evidence type="ECO:0000256" key="7">
    <source>
        <dbReference type="ARBA" id="ARBA00022729"/>
    </source>
</evidence>
<dbReference type="Pfam" id="PF12860">
    <property type="entry name" value="PAS_7"/>
    <property type="match status" value="2"/>
</dbReference>
<evidence type="ECO:0000256" key="10">
    <source>
        <dbReference type="ARBA" id="ARBA00022989"/>
    </source>
</evidence>
<dbReference type="SUPFAM" id="SSF55785">
    <property type="entry name" value="PYP-like sensor domain (PAS domain)"/>
    <property type="match status" value="4"/>
</dbReference>
<evidence type="ECO:0000256" key="1">
    <source>
        <dbReference type="ARBA" id="ARBA00000085"/>
    </source>
</evidence>
<keyword evidence="7" id="KW-0732">Signal</keyword>
<evidence type="ECO:0000259" key="19">
    <source>
        <dbReference type="PROSITE" id="PS50110"/>
    </source>
</evidence>
<dbReference type="PANTHER" id="PTHR45339">
    <property type="entry name" value="HYBRID SIGNAL TRANSDUCTION HISTIDINE KINASE J"/>
    <property type="match status" value="1"/>
</dbReference>
<feature type="domain" description="PAS" evidence="20">
    <location>
        <begin position="270"/>
        <end position="322"/>
    </location>
</feature>
<feature type="domain" description="PAS" evidence="20">
    <location>
        <begin position="396"/>
        <end position="448"/>
    </location>
</feature>
<dbReference type="InterPro" id="IPR004358">
    <property type="entry name" value="Sig_transdc_His_kin-like_C"/>
</dbReference>
<gene>
    <name evidence="23" type="ORF">HHL11_05495</name>
</gene>
<keyword evidence="12" id="KW-0843">Virulence</keyword>
<dbReference type="PROSITE" id="PS50894">
    <property type="entry name" value="HPT"/>
    <property type="match status" value="1"/>
</dbReference>
<keyword evidence="5 17" id="KW-0597">Phosphoprotein</keyword>
<comment type="catalytic activity">
    <reaction evidence="1">
        <text>ATP + protein L-histidine = ADP + protein N-phospho-L-histidine.</text>
        <dbReference type="EC" id="2.7.13.3"/>
    </reaction>
</comment>
<evidence type="ECO:0000256" key="5">
    <source>
        <dbReference type="ARBA" id="ARBA00022553"/>
    </source>
</evidence>
<dbReference type="Gene3D" id="1.20.120.160">
    <property type="entry name" value="HPT domain"/>
    <property type="match status" value="1"/>
</dbReference>
<evidence type="ECO:0000256" key="16">
    <source>
        <dbReference type="PROSITE-ProRule" id="PRU00110"/>
    </source>
</evidence>
<evidence type="ECO:0000256" key="9">
    <source>
        <dbReference type="ARBA" id="ARBA00022840"/>
    </source>
</evidence>
<dbReference type="Pfam" id="PF00072">
    <property type="entry name" value="Response_reg"/>
    <property type="match status" value="2"/>
</dbReference>
<dbReference type="CDD" id="cd16922">
    <property type="entry name" value="HATPase_EvgS-ArcB-TorS-like"/>
    <property type="match status" value="1"/>
</dbReference>
<accession>A0A848GX73</accession>
<feature type="domain" description="Response regulatory" evidence="19">
    <location>
        <begin position="1053"/>
        <end position="1170"/>
    </location>
</feature>
<dbReference type="GO" id="GO:0005886">
    <property type="term" value="C:plasma membrane"/>
    <property type="evidence" value="ECO:0007669"/>
    <property type="project" value="UniProtKB-SubCell"/>
</dbReference>
<evidence type="ECO:0000256" key="17">
    <source>
        <dbReference type="PROSITE-ProRule" id="PRU00169"/>
    </source>
</evidence>
<dbReference type="Pfam" id="PF01627">
    <property type="entry name" value="Hpt"/>
    <property type="match status" value="1"/>
</dbReference>
<dbReference type="InterPro" id="IPR036641">
    <property type="entry name" value="HPT_dom_sf"/>
</dbReference>
<dbReference type="InterPro" id="IPR036890">
    <property type="entry name" value="HATPase_C_sf"/>
</dbReference>
<dbReference type="Proteomes" id="UP000541185">
    <property type="component" value="Unassembled WGS sequence"/>
</dbReference>
<keyword evidence="6" id="KW-0812">Transmembrane</keyword>
<dbReference type="SMART" id="SM00387">
    <property type="entry name" value="HATPase_c"/>
    <property type="match status" value="1"/>
</dbReference>
<dbReference type="SUPFAM" id="SSF47226">
    <property type="entry name" value="Histidine-containing phosphotransfer domain, HPT domain"/>
    <property type="match status" value="1"/>
</dbReference>
<dbReference type="SMART" id="SM00091">
    <property type="entry name" value="PAS"/>
    <property type="match status" value="4"/>
</dbReference>
<dbReference type="PROSITE" id="PS50109">
    <property type="entry name" value="HIS_KIN"/>
    <property type="match status" value="1"/>
</dbReference>
<evidence type="ECO:0000313" key="24">
    <source>
        <dbReference type="Proteomes" id="UP000541185"/>
    </source>
</evidence>
<organism evidence="23 24">
    <name type="scientific">Ramlibacter agri</name>
    <dbReference type="NCBI Taxonomy" id="2728837"/>
    <lineage>
        <taxon>Bacteria</taxon>
        <taxon>Pseudomonadati</taxon>
        <taxon>Pseudomonadota</taxon>
        <taxon>Betaproteobacteria</taxon>
        <taxon>Burkholderiales</taxon>
        <taxon>Comamonadaceae</taxon>
        <taxon>Ramlibacter</taxon>
    </lineage>
</organism>
<dbReference type="SUPFAM" id="SSF52172">
    <property type="entry name" value="CheY-like"/>
    <property type="match status" value="2"/>
</dbReference>
<comment type="function">
    <text evidence="14">Member of the two-component regulatory system BvgS/BvgA. Phosphorylates BvgA via a four-step phosphorelay in response to environmental signals.</text>
</comment>
<dbReference type="PROSITE" id="PS50110">
    <property type="entry name" value="RESPONSE_REGULATORY"/>
    <property type="match status" value="2"/>
</dbReference>
<dbReference type="InterPro" id="IPR005467">
    <property type="entry name" value="His_kinase_dom"/>
</dbReference>
<sequence length="1294" mass="141224">MNNATPTPSSQASTDPEQDWVRYLHVQAEVLDGIEVAMCAFDLADCAVAWNRTFLRLFPEHDGHITRGEHYSVNLRRFYETRLDASEMGEVERYIEAGVARHQQQAQPFEFDHRGQRVQVSSLQQPGLGRIRVWRTLAPLAESSAVTGFATGLGHELLEYVPDALVVCDRDGAIAWANANFFALFQLQDRARVLGSTVESLYVGAWGGASAADLARRDQGLRTLKENLRFAGAPFELALPGGACCRVIARPARDGAMFYAFVDISALKRYEAALQLTLDSAARGIIRYDASGRILLFNRQARELLELPEDLLNGRHSIGDVVRFQQERGDVDAIELAGGAQDSLPSDIYSNGKYLRRTHNGRVLEVVTLALAEGGAVRTYSDVTAYFEAQQALSEKTHALEITLDSMSQGISAIDRDGRLVFWNRRYQELLQLPASLLAGKPTMDQLVRFQIDRGDFGPDFSYVDAVTRGYVARGDRLSALTGPETYVRKTRDGRTFDVTTRPLPDGGVVRTFTDLSAYVASQAALARKEAQLSALVNNLPDRVWLKDQDGAFVLSNPAHRKYHGVTEPQVLGRTGVELFGEEKGARQAVSDEQALRSQQPVAFEQFEFGPDGELRCSEVVKVAMRDEEGRCVGLLGIARDITRRKQEEAALIAAKEEALLASGAKSRFLSSMSHEIRTPMNAILGMLTLLRGTELTARQDDYAGKAEGAARSLLSLLNDILDFSKIEAGKMRLDMHPFSLEGLLSDLSVILSSNLGQRDVEVLYDLDPQVPDHLVGDDMRLRQILINLGGNAIKFTERGEVVVGTRLVERDATHATIEFSVQDSGIGITPEQQQRLFGEFVQASDETARQYGGTGLGLGICRRLTELMDSRLHLASALSKGSRFWFTLRLPVSAVVADPVDMQEARVLIVDDNAMARDTLAALCRGCGWQVDTAATGREALTRITASAAAGLSYQAVFVDWIMPELDGWQTCARIRALSLPEDTPLVIMVTAHGREMLDQRAASEQALLQGYLVKPVTAGMLRSALARARHPGEPSPAPRLVAPSQGLAGMRLLLAEDNLVNQQIAIELLERSGAAVEVVVNGQLAVERLAGGGRFDAVLMDVQMPVMDGLAATREIRKAIGPADLPIIAMTANAMESDRQDCLAAGMNDHVGKPFVIEEVVRTVRRHVLPDEDSAWAPVSPVPDRATGTFDRRIALERLGNDEGLLRSVLPVFRDNLQGALATLASATATPEDLARLMHSLKGMSANVGAEGLAGDAARLEECLRRGGGAGGREAQSVAEAIRGILVATERW</sequence>
<dbReference type="SUPFAM" id="SSF55874">
    <property type="entry name" value="ATPase domain of HSP90 chaperone/DNA topoisomerase II/histidine kinase"/>
    <property type="match status" value="1"/>
</dbReference>
<dbReference type="Gene3D" id="3.40.50.2300">
    <property type="match status" value="2"/>
</dbReference>
<keyword evidence="11" id="KW-0902">Two-component regulatory system</keyword>
<evidence type="ECO:0000313" key="23">
    <source>
        <dbReference type="EMBL" id="NML43195.1"/>
    </source>
</evidence>
<dbReference type="CDD" id="cd17546">
    <property type="entry name" value="REC_hyHK_CKI1_RcsC-like"/>
    <property type="match status" value="2"/>
</dbReference>
<dbReference type="Pfam" id="PF02518">
    <property type="entry name" value="HATPase_c"/>
    <property type="match status" value="1"/>
</dbReference>
<feature type="domain" description="PAC" evidence="21">
    <location>
        <begin position="600"/>
        <end position="654"/>
    </location>
</feature>
<dbReference type="InterPro" id="IPR013656">
    <property type="entry name" value="PAS_4"/>
</dbReference>
<dbReference type="SUPFAM" id="SSF47384">
    <property type="entry name" value="Homodimeric domain of signal transducing histidine kinase"/>
    <property type="match status" value="1"/>
</dbReference>
<dbReference type="InterPro" id="IPR003594">
    <property type="entry name" value="HATPase_dom"/>
</dbReference>
<feature type="modified residue" description="4-aspartylphosphate" evidence="17">
    <location>
        <position position="1103"/>
    </location>
</feature>
<dbReference type="PROSITE" id="PS50113">
    <property type="entry name" value="PAC"/>
    <property type="match status" value="1"/>
</dbReference>
<reference evidence="23 24" key="1">
    <citation type="submission" date="2020-04" db="EMBL/GenBank/DDBJ databases">
        <title>Ramlibacter sp. G-1-2-2 isolated from soil.</title>
        <authorList>
            <person name="Dahal R.H."/>
        </authorList>
    </citation>
    <scope>NUCLEOTIDE SEQUENCE [LARGE SCALE GENOMIC DNA]</scope>
    <source>
        <strain evidence="23 24">G-1-2-2</strain>
    </source>
</reference>
<evidence type="ECO:0000256" key="2">
    <source>
        <dbReference type="ARBA" id="ARBA00004651"/>
    </source>
</evidence>
<dbReference type="InterPro" id="IPR036097">
    <property type="entry name" value="HisK_dim/P_sf"/>
</dbReference>
<dbReference type="PRINTS" id="PR00344">
    <property type="entry name" value="BCTRLSENSOR"/>
</dbReference>
<evidence type="ECO:0000259" key="18">
    <source>
        <dbReference type="PROSITE" id="PS50109"/>
    </source>
</evidence>
<dbReference type="InterPro" id="IPR035965">
    <property type="entry name" value="PAS-like_dom_sf"/>
</dbReference>
<dbReference type="InterPro" id="IPR008207">
    <property type="entry name" value="Sig_transdc_His_kin_Hpt_dom"/>
</dbReference>
<dbReference type="Pfam" id="PF00512">
    <property type="entry name" value="HisKA"/>
    <property type="match status" value="1"/>
</dbReference>
<keyword evidence="4" id="KW-1003">Cell membrane</keyword>
<dbReference type="InterPro" id="IPR003661">
    <property type="entry name" value="HisK_dim/P_dom"/>
</dbReference>
<protein>
    <recommendedName>
        <fullName evidence="15">Virulence sensor protein BvgS</fullName>
        <ecNumber evidence="3">2.7.13.3</ecNumber>
    </recommendedName>
</protein>
<evidence type="ECO:0000256" key="15">
    <source>
        <dbReference type="ARBA" id="ARBA00070152"/>
    </source>
</evidence>
<dbReference type="CDD" id="cd00082">
    <property type="entry name" value="HisKA"/>
    <property type="match status" value="1"/>
</dbReference>
<keyword evidence="9" id="KW-0067">ATP-binding</keyword>
<feature type="modified residue" description="4-aspartylphosphate" evidence="17">
    <location>
        <position position="961"/>
    </location>
</feature>
<evidence type="ECO:0000259" key="22">
    <source>
        <dbReference type="PROSITE" id="PS50894"/>
    </source>
</evidence>
<dbReference type="SMART" id="SM00388">
    <property type="entry name" value="HisKA"/>
    <property type="match status" value="1"/>
</dbReference>
<dbReference type="PANTHER" id="PTHR45339:SF1">
    <property type="entry name" value="HYBRID SIGNAL TRANSDUCTION HISTIDINE KINASE J"/>
    <property type="match status" value="1"/>
</dbReference>
<keyword evidence="24" id="KW-1185">Reference proteome</keyword>
<keyword evidence="10" id="KW-1133">Transmembrane helix</keyword>
<dbReference type="InterPro" id="IPR011006">
    <property type="entry name" value="CheY-like_superfamily"/>
</dbReference>
<dbReference type="EMBL" id="JABBFX010000001">
    <property type="protein sequence ID" value="NML43195.1"/>
    <property type="molecule type" value="Genomic_DNA"/>
</dbReference>
<evidence type="ECO:0000256" key="4">
    <source>
        <dbReference type="ARBA" id="ARBA00022475"/>
    </source>
</evidence>
<dbReference type="Gene3D" id="3.30.450.20">
    <property type="entry name" value="PAS domain"/>
    <property type="match status" value="4"/>
</dbReference>
<evidence type="ECO:0000256" key="13">
    <source>
        <dbReference type="ARBA" id="ARBA00023136"/>
    </source>
</evidence>
<keyword evidence="8" id="KW-0547">Nucleotide-binding</keyword>
<comment type="caution">
    <text evidence="23">The sequence shown here is derived from an EMBL/GenBank/DDBJ whole genome shotgun (WGS) entry which is preliminary data.</text>
</comment>
<dbReference type="CDD" id="cd00130">
    <property type="entry name" value="PAS"/>
    <property type="match status" value="1"/>
</dbReference>
<keyword evidence="13" id="KW-0472">Membrane</keyword>
<evidence type="ECO:0000256" key="11">
    <source>
        <dbReference type="ARBA" id="ARBA00023012"/>
    </source>
</evidence>
<dbReference type="GO" id="GO:0005524">
    <property type="term" value="F:ATP binding"/>
    <property type="evidence" value="ECO:0007669"/>
    <property type="project" value="UniProtKB-KW"/>
</dbReference>
<dbReference type="RefSeq" id="WP_169417418.1">
    <property type="nucleotide sequence ID" value="NZ_JABBFX010000001.1"/>
</dbReference>
<dbReference type="GO" id="GO:0000155">
    <property type="term" value="F:phosphorelay sensor kinase activity"/>
    <property type="evidence" value="ECO:0007669"/>
    <property type="project" value="InterPro"/>
</dbReference>
<evidence type="ECO:0000256" key="6">
    <source>
        <dbReference type="ARBA" id="ARBA00022692"/>
    </source>
</evidence>
<evidence type="ECO:0000259" key="20">
    <source>
        <dbReference type="PROSITE" id="PS50112"/>
    </source>
</evidence>
<dbReference type="Pfam" id="PF08448">
    <property type="entry name" value="PAS_4"/>
    <property type="match status" value="1"/>
</dbReference>
<dbReference type="Gene3D" id="1.10.287.130">
    <property type="match status" value="1"/>
</dbReference>
<dbReference type="EC" id="2.7.13.3" evidence="3"/>
<dbReference type="InterPro" id="IPR001789">
    <property type="entry name" value="Sig_transdc_resp-reg_receiver"/>
</dbReference>
<comment type="subcellular location">
    <subcellularLocation>
        <location evidence="2">Cell membrane</location>
        <topology evidence="2">Multi-pass membrane protein</topology>
    </subcellularLocation>
</comment>
<feature type="domain" description="HPt" evidence="22">
    <location>
        <begin position="1204"/>
        <end position="1294"/>
    </location>
</feature>
<evidence type="ECO:0000256" key="14">
    <source>
        <dbReference type="ARBA" id="ARBA00058004"/>
    </source>
</evidence>
<feature type="domain" description="PAS" evidence="20">
    <location>
        <begin position="529"/>
        <end position="599"/>
    </location>
</feature>
<feature type="domain" description="Response regulatory" evidence="19">
    <location>
        <begin position="907"/>
        <end position="1031"/>
    </location>
</feature>
<evidence type="ECO:0000259" key="21">
    <source>
        <dbReference type="PROSITE" id="PS50113"/>
    </source>
</evidence>
<evidence type="ECO:0000256" key="12">
    <source>
        <dbReference type="ARBA" id="ARBA00023026"/>
    </source>
</evidence>
<dbReference type="InterPro" id="IPR000700">
    <property type="entry name" value="PAS-assoc_C"/>
</dbReference>
<feature type="modified residue" description="Phosphohistidine" evidence="16">
    <location>
        <position position="1241"/>
    </location>
</feature>
<feature type="domain" description="Histidine kinase" evidence="18">
    <location>
        <begin position="672"/>
        <end position="893"/>
    </location>
</feature>
<name>A0A848GX73_9BURK</name>
<dbReference type="NCBIfam" id="TIGR00229">
    <property type="entry name" value="sensory_box"/>
    <property type="match status" value="1"/>
</dbReference>
<proteinExistence type="predicted"/>
<dbReference type="Gene3D" id="3.30.565.10">
    <property type="entry name" value="Histidine kinase-like ATPase, C-terminal domain"/>
    <property type="match status" value="1"/>
</dbReference>
<dbReference type="PROSITE" id="PS50112">
    <property type="entry name" value="PAS"/>
    <property type="match status" value="3"/>
</dbReference>
<dbReference type="SMART" id="SM00448">
    <property type="entry name" value="REC"/>
    <property type="match status" value="2"/>
</dbReference>
<dbReference type="InterPro" id="IPR000014">
    <property type="entry name" value="PAS"/>
</dbReference>